<dbReference type="PRINTS" id="PR00300">
    <property type="entry name" value="CLPPROTEASEA"/>
</dbReference>
<accession>A0ABX9Y4V0</accession>
<dbReference type="InterPro" id="IPR001270">
    <property type="entry name" value="ClpA/B"/>
</dbReference>
<keyword evidence="1" id="KW-0547">Nucleotide-binding</keyword>
<dbReference type="InterPro" id="IPR003959">
    <property type="entry name" value="ATPase_AAA_core"/>
</dbReference>
<keyword evidence="4" id="KW-1185">Reference proteome</keyword>
<dbReference type="PANTHER" id="PTHR23076">
    <property type="entry name" value="METALLOPROTEASE M41 FTSH"/>
    <property type="match status" value="1"/>
</dbReference>
<dbReference type="Gene3D" id="1.10.8.60">
    <property type="match status" value="1"/>
</dbReference>
<dbReference type="PROSITE" id="PS00674">
    <property type="entry name" value="AAA"/>
    <property type="match status" value="1"/>
</dbReference>
<dbReference type="SMART" id="SM00382">
    <property type="entry name" value="AAA"/>
    <property type="match status" value="1"/>
</dbReference>
<sequence>MVPEKVSDELWGAAAQVGTVRHVAGDRVVMEVDGHLKAYTQRASPPFEVGQTVEIDSAGRPGRLLSERAIDRLGLADRDAFDVESLVVKPAGQLTLHDFGGSSEIVSRASNLVKVALDPANRIKEIGANPIKGMLFTGPPGTGKTHLAKVLAELAGATFYNIAGPTIIDQWIGQSERTLRNIFDHARRNAPAILFFDEIDSLFARRGNSTHEATNRLVGQLLSLLDGFSAFERVMVIATTNLAESLDSALLRPGRLSHKIQFTLPGVMDRVAICEASSRHIKFSEPVDPFALAEATSGWTSSDIAAIWTEAAILAALDGRVALCREDVYEGMQRVQRAPMAPERGPHS</sequence>
<comment type="caution">
    <text evidence="3">The sequence shown here is derived from an EMBL/GenBank/DDBJ whole genome shotgun (WGS) entry which is preliminary data.</text>
</comment>
<evidence type="ECO:0000256" key="1">
    <source>
        <dbReference type="RuleBase" id="RU003651"/>
    </source>
</evidence>
<dbReference type="SUPFAM" id="SSF52540">
    <property type="entry name" value="P-loop containing nucleoside triphosphate hydrolases"/>
    <property type="match status" value="1"/>
</dbReference>
<organism evidence="3 4">
    <name type="scientific">Micromonospora chalcea</name>
    <dbReference type="NCBI Taxonomy" id="1874"/>
    <lineage>
        <taxon>Bacteria</taxon>
        <taxon>Bacillati</taxon>
        <taxon>Actinomycetota</taxon>
        <taxon>Actinomycetes</taxon>
        <taxon>Micromonosporales</taxon>
        <taxon>Micromonosporaceae</taxon>
        <taxon>Micromonospora</taxon>
    </lineage>
</organism>
<dbReference type="PANTHER" id="PTHR23076:SF97">
    <property type="entry name" value="ATP-DEPENDENT ZINC METALLOPROTEASE YME1L1"/>
    <property type="match status" value="1"/>
</dbReference>
<evidence type="ECO:0000313" key="4">
    <source>
        <dbReference type="Proteomes" id="UP000274694"/>
    </source>
</evidence>
<dbReference type="InterPro" id="IPR027417">
    <property type="entry name" value="P-loop_NTPase"/>
</dbReference>
<evidence type="ECO:0000313" key="3">
    <source>
        <dbReference type="EMBL" id="RQW91555.1"/>
    </source>
</evidence>
<keyword evidence="3" id="KW-0647">Proteasome</keyword>
<dbReference type="EMBL" id="QGTA01000205">
    <property type="protein sequence ID" value="RQW91555.1"/>
    <property type="molecule type" value="Genomic_DNA"/>
</dbReference>
<reference evidence="3 4" key="1">
    <citation type="submission" date="2018-05" db="EMBL/GenBank/DDBJ databases">
        <title>Micromonospora from Atacama Desert.</title>
        <authorList>
            <person name="Carro L."/>
            <person name="Goodfellow M."/>
            <person name="Klenk H.-P."/>
        </authorList>
    </citation>
    <scope>NUCLEOTIDE SEQUENCE [LARGE SCALE GENOMIC DNA]</scope>
    <source>
        <strain evidence="3 4">LB41</strain>
    </source>
</reference>
<protein>
    <submittedName>
        <fullName evidence="3">ATP-dependent 26S proteasome regulatory subunit</fullName>
    </submittedName>
</protein>
<dbReference type="Pfam" id="PF00004">
    <property type="entry name" value="AAA"/>
    <property type="match status" value="1"/>
</dbReference>
<evidence type="ECO:0000259" key="2">
    <source>
        <dbReference type="SMART" id="SM00382"/>
    </source>
</evidence>
<dbReference type="InterPro" id="IPR003593">
    <property type="entry name" value="AAA+_ATPase"/>
</dbReference>
<dbReference type="GO" id="GO:0000502">
    <property type="term" value="C:proteasome complex"/>
    <property type="evidence" value="ECO:0007669"/>
    <property type="project" value="UniProtKB-KW"/>
</dbReference>
<proteinExistence type="inferred from homology"/>
<keyword evidence="1" id="KW-0067">ATP-binding</keyword>
<dbReference type="Proteomes" id="UP000274694">
    <property type="component" value="Unassembled WGS sequence"/>
</dbReference>
<name>A0ABX9Y4V0_MICCH</name>
<dbReference type="InterPro" id="IPR003960">
    <property type="entry name" value="ATPase_AAA_CS"/>
</dbReference>
<comment type="similarity">
    <text evidence="1">Belongs to the AAA ATPase family.</text>
</comment>
<feature type="domain" description="AAA+ ATPase" evidence="2">
    <location>
        <begin position="130"/>
        <end position="266"/>
    </location>
</feature>
<dbReference type="Gene3D" id="3.40.50.300">
    <property type="entry name" value="P-loop containing nucleotide triphosphate hydrolases"/>
    <property type="match status" value="1"/>
</dbReference>
<gene>
    <name evidence="3" type="ORF">DLJ60_17335</name>
</gene>